<proteinExistence type="predicted"/>
<dbReference type="Proteomes" id="UP000887580">
    <property type="component" value="Unplaced"/>
</dbReference>
<evidence type="ECO:0000313" key="2">
    <source>
        <dbReference type="WBParaSite" id="PS1159_v2.g12022.t1"/>
    </source>
</evidence>
<dbReference type="WBParaSite" id="PS1159_v2.g12022.t1">
    <property type="protein sequence ID" value="PS1159_v2.g12022.t1"/>
    <property type="gene ID" value="PS1159_v2.g12022"/>
</dbReference>
<evidence type="ECO:0000313" key="1">
    <source>
        <dbReference type="Proteomes" id="UP000887580"/>
    </source>
</evidence>
<reference evidence="2" key="1">
    <citation type="submission" date="2022-11" db="UniProtKB">
        <authorList>
            <consortium name="WormBaseParasite"/>
        </authorList>
    </citation>
    <scope>IDENTIFICATION</scope>
</reference>
<name>A0AC35F173_9BILA</name>
<organism evidence="1 2">
    <name type="scientific">Panagrolaimus sp. PS1159</name>
    <dbReference type="NCBI Taxonomy" id="55785"/>
    <lineage>
        <taxon>Eukaryota</taxon>
        <taxon>Metazoa</taxon>
        <taxon>Ecdysozoa</taxon>
        <taxon>Nematoda</taxon>
        <taxon>Chromadorea</taxon>
        <taxon>Rhabditida</taxon>
        <taxon>Tylenchina</taxon>
        <taxon>Panagrolaimomorpha</taxon>
        <taxon>Panagrolaimoidea</taxon>
        <taxon>Panagrolaimidae</taxon>
        <taxon>Panagrolaimus</taxon>
    </lineage>
</organism>
<sequence length="364" mass="40544">MSTTPTSAETAAPEMKGFFFKRHARLLKSMLKCTPEPYASLETNRLTLLFFILSGLDLINELDNVVNEETKKELIESIYKMQLINGSIPERCGFRGSMSSSAPMNSPNACQFDAAHIAQTYSGLCCLLILGDDLSRVNKKAVLEGVGCCQRSDGSFTGFGASTESDMRFVFCAAAVCYILDDFTYIDVEKMTDFICQSRTYEGGFAQAPQCEAHGGSTYCAIASLSLVHHLHDNTVLNKKQMNKLITWGIQQQDLGFHGRTNKCDDTCYAFWLGATLAMLNSENLVDTVKLREFLVECEDTRLGGFCKYTDSESSDVLHTYFGIAALSIFNEPTIRPIFAALNISCRAVEHLERIKIEWRQKNS</sequence>
<protein>
    <submittedName>
        <fullName evidence="2">Geranylgeranyl transferase type-1 subunit beta</fullName>
    </submittedName>
</protein>
<accession>A0AC35F173</accession>